<dbReference type="PANTHER" id="PTHR43398:SF1">
    <property type="entry name" value="DOLICHOL-PHOSPHATE MANNOSYLTRANSFERASE SUBUNIT 1"/>
    <property type="match status" value="1"/>
</dbReference>
<keyword evidence="5 8" id="KW-0812">Transmembrane</keyword>
<protein>
    <submittedName>
        <fullName evidence="11">Glycosyltransferase family 2 protein</fullName>
    </submittedName>
</protein>
<evidence type="ECO:0000256" key="1">
    <source>
        <dbReference type="ARBA" id="ARBA00004141"/>
    </source>
</evidence>
<keyword evidence="3" id="KW-0328">Glycosyltransferase</keyword>
<comment type="subcellular location">
    <subcellularLocation>
        <location evidence="1">Membrane</location>
        <topology evidence="1">Multi-pass membrane protein</topology>
    </subcellularLocation>
</comment>
<evidence type="ECO:0000256" key="4">
    <source>
        <dbReference type="ARBA" id="ARBA00022679"/>
    </source>
</evidence>
<dbReference type="EMBL" id="JAQAGZ010000024">
    <property type="protein sequence ID" value="MCZ8516495.1"/>
    <property type="molecule type" value="Genomic_DNA"/>
</dbReference>
<dbReference type="InterPro" id="IPR001173">
    <property type="entry name" value="Glyco_trans_2-like"/>
</dbReference>
<evidence type="ECO:0000259" key="10">
    <source>
        <dbReference type="Pfam" id="PF04138"/>
    </source>
</evidence>
<evidence type="ECO:0000256" key="5">
    <source>
        <dbReference type="ARBA" id="ARBA00022692"/>
    </source>
</evidence>
<dbReference type="InterPro" id="IPR039528">
    <property type="entry name" value="DPM1-like"/>
</dbReference>
<dbReference type="CDD" id="cd06442">
    <property type="entry name" value="DPM1_like"/>
    <property type="match status" value="1"/>
</dbReference>
<dbReference type="Gene3D" id="3.90.550.10">
    <property type="entry name" value="Spore Coat Polysaccharide Biosynthesis Protein SpsA, Chain A"/>
    <property type="match status" value="1"/>
</dbReference>
<proteinExistence type="inferred from homology"/>
<dbReference type="RefSeq" id="WP_269885032.1">
    <property type="nucleotide sequence ID" value="NZ_JAQAGZ010000024.1"/>
</dbReference>
<evidence type="ECO:0000313" key="11">
    <source>
        <dbReference type="EMBL" id="MCZ8516495.1"/>
    </source>
</evidence>
<evidence type="ECO:0000256" key="7">
    <source>
        <dbReference type="ARBA" id="ARBA00023136"/>
    </source>
</evidence>
<organism evidence="11 12">
    <name type="scientific">Paenibacillus gyeongsangnamensis</name>
    <dbReference type="NCBI Taxonomy" id="3388067"/>
    <lineage>
        <taxon>Bacteria</taxon>
        <taxon>Bacillati</taxon>
        <taxon>Bacillota</taxon>
        <taxon>Bacilli</taxon>
        <taxon>Bacillales</taxon>
        <taxon>Paenibacillaceae</taxon>
        <taxon>Paenibacillus</taxon>
    </lineage>
</organism>
<dbReference type="InterPro" id="IPR029044">
    <property type="entry name" value="Nucleotide-diphossugar_trans"/>
</dbReference>
<evidence type="ECO:0000256" key="2">
    <source>
        <dbReference type="ARBA" id="ARBA00006739"/>
    </source>
</evidence>
<feature type="transmembrane region" description="Helical" evidence="8">
    <location>
        <begin position="330"/>
        <end position="350"/>
    </location>
</feature>
<evidence type="ECO:0000256" key="8">
    <source>
        <dbReference type="SAM" id="Phobius"/>
    </source>
</evidence>
<keyword evidence="7 8" id="KW-0472">Membrane</keyword>
<feature type="transmembrane region" description="Helical" evidence="8">
    <location>
        <begin position="259"/>
        <end position="283"/>
    </location>
</feature>
<evidence type="ECO:0000256" key="3">
    <source>
        <dbReference type="ARBA" id="ARBA00022676"/>
    </source>
</evidence>
<dbReference type="PANTHER" id="PTHR43398">
    <property type="entry name" value="DOLICHOL-PHOSPHATE MANNOSYLTRANSFERASE SUBUNIT 1"/>
    <property type="match status" value="1"/>
</dbReference>
<accession>A0ABT4QHY6</accession>
<evidence type="ECO:0000259" key="9">
    <source>
        <dbReference type="Pfam" id="PF00535"/>
    </source>
</evidence>
<evidence type="ECO:0000313" key="12">
    <source>
        <dbReference type="Proteomes" id="UP001527882"/>
    </source>
</evidence>
<dbReference type="Pfam" id="PF04138">
    <property type="entry name" value="GtrA_DPMS_TM"/>
    <property type="match status" value="1"/>
</dbReference>
<evidence type="ECO:0000256" key="6">
    <source>
        <dbReference type="ARBA" id="ARBA00022989"/>
    </source>
</evidence>
<comment type="caution">
    <text evidence="11">The sequence shown here is derived from an EMBL/GenBank/DDBJ whole genome shotgun (WGS) entry which is preliminary data.</text>
</comment>
<comment type="similarity">
    <text evidence="2">Belongs to the glycosyltransferase 2 family.</text>
</comment>
<gene>
    <name evidence="11" type="ORF">O9H85_29730</name>
</gene>
<feature type="domain" description="GtrA/DPMS transmembrane" evidence="10">
    <location>
        <begin position="239"/>
        <end position="356"/>
    </location>
</feature>
<feature type="transmembrane region" description="Helical" evidence="8">
    <location>
        <begin position="304"/>
        <end position="324"/>
    </location>
</feature>
<dbReference type="InterPro" id="IPR007267">
    <property type="entry name" value="GtrA_DPMS_TM"/>
</dbReference>
<keyword evidence="4" id="KW-0808">Transferase</keyword>
<reference evidence="11 12" key="1">
    <citation type="submission" date="2022-12" db="EMBL/GenBank/DDBJ databases">
        <title>Draft genome sequence of Paenibacillus sp. dW9.</title>
        <authorList>
            <person name="Choi E.-W."/>
            <person name="Kim D.-U."/>
        </authorList>
    </citation>
    <scope>NUCLEOTIDE SEQUENCE [LARGE SCALE GENOMIC DNA]</scope>
    <source>
        <strain evidence="12">dW9</strain>
    </source>
</reference>
<sequence>MELSIIIPTFNERENVRKITNRIMDVLRPIGCSYEIFFVDDSRDDTPTVLEELSKNHHEVKYLHRQNGRGLGTAVVEGFKRTQGNFIIVMDADLQHPPELLPLIYRRLLQGIEVLIPSRFVEGGSDGGLNWFRKLVSWTARTIGRISIKRMRDISDCTGGYFGLHRSVIEGVTLDPVGWKILMEVLVKGKYQTVHEIPYSFEARDAGTSKMSTIEQWNYLKHIFKLVWSSPDDRRFYLFCMVGALGVLVNLMVLKLLLIIFLIHSLAASIGASCVAMLHNFLWNDNFTWKEKKQPIMWRRVLRLPQFIVISGVGIGITAAFAWLASWIGINIFLGQLAGIIVATSWNYLANNKWTWEASKSNRKAKITVTQEV</sequence>
<feature type="domain" description="Glycosyltransferase 2-like" evidence="9">
    <location>
        <begin position="4"/>
        <end position="170"/>
    </location>
</feature>
<keyword evidence="6 8" id="KW-1133">Transmembrane helix</keyword>
<keyword evidence="12" id="KW-1185">Reference proteome</keyword>
<name>A0ABT4QHY6_9BACL</name>
<dbReference type="Pfam" id="PF00535">
    <property type="entry name" value="Glycos_transf_2"/>
    <property type="match status" value="1"/>
</dbReference>
<dbReference type="SUPFAM" id="SSF53448">
    <property type="entry name" value="Nucleotide-diphospho-sugar transferases"/>
    <property type="match status" value="1"/>
</dbReference>
<dbReference type="Proteomes" id="UP001527882">
    <property type="component" value="Unassembled WGS sequence"/>
</dbReference>